<evidence type="ECO:0000313" key="16">
    <source>
        <dbReference type="Ensembl" id="ENSOKIP00005025025.1"/>
    </source>
</evidence>
<evidence type="ECO:0000256" key="1">
    <source>
        <dbReference type="ARBA" id="ARBA00004567"/>
    </source>
</evidence>
<keyword evidence="6" id="KW-0811">Translocation</keyword>
<dbReference type="SUPFAM" id="SSF117289">
    <property type="entry name" value="Nucleoporin domain"/>
    <property type="match status" value="1"/>
</dbReference>
<dbReference type="InterPro" id="IPR026054">
    <property type="entry name" value="Nucleoporin"/>
</dbReference>
<keyword evidence="2" id="KW-0813">Transport</keyword>
<evidence type="ECO:0000256" key="13">
    <source>
        <dbReference type="ARBA" id="ARBA00083901"/>
    </source>
</evidence>
<feature type="compositionally biased region" description="Polar residues" evidence="14">
    <location>
        <begin position="1024"/>
        <end position="1035"/>
    </location>
</feature>
<evidence type="ECO:0000256" key="14">
    <source>
        <dbReference type="SAM" id="MobiDB-lite"/>
    </source>
</evidence>
<gene>
    <name evidence="16" type="primary">LOC109868517</name>
</gene>
<dbReference type="PANTHER" id="PTHR23193:SF21">
    <property type="entry name" value="NUCLEAR PORE COMPLEX PROTEIN NUP214"/>
    <property type="match status" value="1"/>
</dbReference>
<evidence type="ECO:0000256" key="9">
    <source>
        <dbReference type="ARBA" id="ARBA00055090"/>
    </source>
</evidence>
<evidence type="ECO:0000256" key="2">
    <source>
        <dbReference type="ARBA" id="ARBA00022448"/>
    </source>
</evidence>
<dbReference type="FunFam" id="2.130.10.10:FF:000142">
    <property type="entry name" value="Nuclear pore complex protein Nup214"/>
    <property type="match status" value="1"/>
</dbReference>
<dbReference type="GO" id="GO:0006406">
    <property type="term" value="P:mRNA export from nucleus"/>
    <property type="evidence" value="ECO:0007669"/>
    <property type="project" value="UniProtKB-ARBA"/>
</dbReference>
<reference evidence="16" key="2">
    <citation type="submission" date="2025-09" db="UniProtKB">
        <authorList>
            <consortium name="Ensembl"/>
        </authorList>
    </citation>
    <scope>IDENTIFICATION</scope>
</reference>
<keyword evidence="8" id="KW-0539">Nucleus</keyword>
<evidence type="ECO:0000256" key="8">
    <source>
        <dbReference type="ARBA" id="ARBA00023242"/>
    </source>
</evidence>
<dbReference type="GeneTree" id="ENSGT00940000153253"/>
<dbReference type="GO" id="GO:0017056">
    <property type="term" value="F:structural constituent of nuclear pore"/>
    <property type="evidence" value="ECO:0007669"/>
    <property type="project" value="TreeGrafter"/>
</dbReference>
<dbReference type="GO" id="GO:0006606">
    <property type="term" value="P:protein import into nucleus"/>
    <property type="evidence" value="ECO:0007669"/>
    <property type="project" value="TreeGrafter"/>
</dbReference>
<evidence type="ECO:0000256" key="5">
    <source>
        <dbReference type="ARBA" id="ARBA00022927"/>
    </source>
</evidence>
<comment type="subcellular location">
    <subcellularLocation>
        <location evidence="1">Nucleus</location>
        <location evidence="1">Nuclear pore complex</location>
    </subcellularLocation>
</comment>
<dbReference type="Pfam" id="PF16755">
    <property type="entry name" value="Beta-prop_NUP159_NUP214"/>
    <property type="match status" value="1"/>
</dbReference>
<feature type="domain" description="Nucleoporin Nup159/Nup146 N-terminal" evidence="15">
    <location>
        <begin position="119"/>
        <end position="418"/>
    </location>
</feature>
<dbReference type="InterPro" id="IPR039462">
    <property type="entry name" value="Nup159/Nup146_N"/>
</dbReference>
<dbReference type="GO" id="GO:0008139">
    <property type="term" value="F:nuclear localization sequence binding"/>
    <property type="evidence" value="ECO:0007669"/>
    <property type="project" value="TreeGrafter"/>
</dbReference>
<evidence type="ECO:0000256" key="7">
    <source>
        <dbReference type="ARBA" id="ARBA00023132"/>
    </source>
</evidence>
<reference evidence="16" key="1">
    <citation type="submission" date="2025-08" db="UniProtKB">
        <authorList>
            <consortium name="Ensembl"/>
        </authorList>
    </citation>
    <scope>IDENTIFICATION</scope>
</reference>
<feature type="region of interest" description="Disordered" evidence="14">
    <location>
        <begin position="1024"/>
        <end position="1050"/>
    </location>
</feature>
<dbReference type="InterPro" id="IPR015943">
    <property type="entry name" value="WD40/YVTN_repeat-like_dom_sf"/>
</dbReference>
<feature type="compositionally biased region" description="Basic and acidic residues" evidence="14">
    <location>
        <begin position="1037"/>
        <end position="1050"/>
    </location>
</feature>
<evidence type="ECO:0000256" key="6">
    <source>
        <dbReference type="ARBA" id="ARBA00023010"/>
    </source>
</evidence>
<keyword evidence="4" id="KW-0509">mRNA transport</keyword>
<dbReference type="Ensembl" id="ENSOKIT00005026510.1">
    <property type="protein sequence ID" value="ENSOKIP00005025025.1"/>
    <property type="gene ID" value="ENSOKIG00005010619.1"/>
</dbReference>
<accession>A0A8C7DXG3</accession>
<dbReference type="PANTHER" id="PTHR23193">
    <property type="entry name" value="NUCLEAR PORE COMPLEX PROTEIN NUP"/>
    <property type="match status" value="1"/>
</dbReference>
<protein>
    <recommendedName>
        <fullName evidence="11">Nuclear pore complex protein Nup214</fullName>
    </recommendedName>
    <alternativeName>
        <fullName evidence="13">214 kDa nucleoporin</fullName>
    </alternativeName>
    <alternativeName>
        <fullName evidence="12">Nucleoporin Nup214</fullName>
    </alternativeName>
</protein>
<dbReference type="GO" id="GO:0005643">
    <property type="term" value="C:nuclear pore"/>
    <property type="evidence" value="ECO:0007669"/>
    <property type="project" value="UniProtKB-SubCell"/>
</dbReference>
<comment type="subunit">
    <text evidence="10">Homodimer. Part of the nuclear pore complex (NPC). Interacts with NUP88. Interacts with ZFP36; this interaction increases upon lipopolysaccharide (LPS) stimulation. Interacts with DDX19. Interacts with XPO1. Interacts with XPO5.</text>
</comment>
<sequence>RGGDANSAPQRRTDFQFRQMKKTRVFDSPDDLPKDRSSLLAISNKFGLTFVGLDRKIKVYLTGDILASDKVDGNSNEIGTIFCTLVILPRTVFLSNDSYVEGIAALADVHVELPVHNLGLSSDELTLSVSGMSEASGLSLAFYDVRTFINKARPQKLPFATLQLRAGLGIIVQDLKWNPVQVSMLATCLSDGSMMVLEVTDSITVQAQLPATAGITCICWSPKGKQVAAGKMNATVSQYTPGLQEKKVIPCPSFYSSDNPVKVLDVQWLSTFVFAVAYAAADGCPETPPELVVISLPTKTEKREERYLNFNDPVYGTCTERQHHYFLSHIEDWDVVLAASAASIEVSVIAKQEDKTNWELWLLEDASRGELPVSQNNDDTLPLGMAIDYTSQQEIHITDEKTLPPAPTLLLLSTDGVLCPFSLLNFNPGVKQLVAAPTSLALDGERLPPAGSTKSSSPLCIAGSAAPPPPYPTSSLPSAPAAFPPLRLPLATTPNPPPPASVSLFTAAPAPASSSGFSFSMPPSSTAPPAFFLGGSTAFSASPALGTSASAFSVSAPKLPVVEMAPVPAPTPKPIPQRLATASPIMVLRGTPEPTTLAVKMNLNDSVNALERQLQQRKGSDPVMAGILEEIAHFQKELDDLKARSHKADFRVGTTEEMKELRKESEDLHVFTLEIKDTTESLHGDISTLKTTMLEGFAGAEDAKAQSELNRHRGYLQLLYKKPLDPRSEDQLKEIRRLYQYVKFAVEDVNDVLDLEWEKHLEKKKKQKHMIVPEREALFTALANNLDIINQQKQRLDTLVKDLHALRLYNKTAAWSTPAPSHLDNELESLRDALLKASLETIPKTTSKSPAKMSPMKQSQLRNFLSKRQTPPVRSTAPANLSRSAFLSPKYYADLDDVSSTSSLSQALDPEYSHYFAEEEPEPAPLPMLPLSMPRHPTVVRTPSIAPGFGAIQSTPFSKVRQGLGLIPTNKINMGGADSTALATKTVKHGAPPTEKATPVHLPAQQAAAKAAFLRQMANQKPGSKTQCYVHTQTPGGDKDLRIRGELTAS</sequence>
<proteinExistence type="predicted"/>
<keyword evidence="17" id="KW-1185">Reference proteome</keyword>
<keyword evidence="3" id="KW-0677">Repeat</keyword>
<evidence type="ECO:0000256" key="11">
    <source>
        <dbReference type="ARBA" id="ARBA00068360"/>
    </source>
</evidence>
<dbReference type="Gene3D" id="2.130.10.10">
    <property type="entry name" value="YVTN repeat-like/Quinoprotein amine dehydrogenase"/>
    <property type="match status" value="1"/>
</dbReference>
<evidence type="ECO:0000259" key="15">
    <source>
        <dbReference type="Pfam" id="PF16755"/>
    </source>
</evidence>
<evidence type="ECO:0000256" key="10">
    <source>
        <dbReference type="ARBA" id="ARBA00063892"/>
    </source>
</evidence>
<organism evidence="16 17">
    <name type="scientific">Oncorhynchus kisutch</name>
    <name type="common">Coho salmon</name>
    <name type="synonym">Salmo kisutch</name>
    <dbReference type="NCBI Taxonomy" id="8019"/>
    <lineage>
        <taxon>Eukaryota</taxon>
        <taxon>Metazoa</taxon>
        <taxon>Chordata</taxon>
        <taxon>Craniata</taxon>
        <taxon>Vertebrata</taxon>
        <taxon>Euteleostomi</taxon>
        <taxon>Actinopterygii</taxon>
        <taxon>Neopterygii</taxon>
        <taxon>Teleostei</taxon>
        <taxon>Protacanthopterygii</taxon>
        <taxon>Salmoniformes</taxon>
        <taxon>Salmonidae</taxon>
        <taxon>Salmoninae</taxon>
        <taxon>Oncorhynchus</taxon>
    </lineage>
</organism>
<dbReference type="Proteomes" id="UP000694557">
    <property type="component" value="Unassembled WGS sequence"/>
</dbReference>
<evidence type="ECO:0000256" key="4">
    <source>
        <dbReference type="ARBA" id="ARBA00022816"/>
    </source>
</evidence>
<keyword evidence="5" id="KW-0653">Protein transport</keyword>
<keyword evidence="7" id="KW-0906">Nuclear pore complex</keyword>
<evidence type="ECO:0000313" key="17">
    <source>
        <dbReference type="Proteomes" id="UP000694557"/>
    </source>
</evidence>
<name>A0A8C7DXG3_ONCKI</name>
<dbReference type="AlphaFoldDB" id="A0A8C7DXG3"/>
<evidence type="ECO:0000256" key="12">
    <source>
        <dbReference type="ARBA" id="ARBA00077390"/>
    </source>
</evidence>
<evidence type="ECO:0000256" key="3">
    <source>
        <dbReference type="ARBA" id="ARBA00022737"/>
    </source>
</evidence>
<comment type="function">
    <text evidence="9">Part of the nuclear pore complex. Has a critical role in nucleocytoplasmic transport. May serve as a docking site in the receptor-mediated import of substrates across the nuclear pore complex.</text>
</comment>